<comment type="similarity">
    <text evidence="1">Belongs to the pseudouridine synthase RluA family.</text>
</comment>
<dbReference type="PROSITE" id="PS50889">
    <property type="entry name" value="S4"/>
    <property type="match status" value="1"/>
</dbReference>
<dbReference type="CDD" id="cd02869">
    <property type="entry name" value="PseudoU_synth_RluA_like"/>
    <property type="match status" value="1"/>
</dbReference>
<proteinExistence type="inferred from homology"/>
<name>A0A7C9MLX8_9BACT</name>
<dbReference type="Pfam" id="PF00849">
    <property type="entry name" value="PseudoU_synth_2"/>
    <property type="match status" value="1"/>
</dbReference>
<dbReference type="InterPro" id="IPR006145">
    <property type="entry name" value="PsdUridine_synth_RsuA/RluA"/>
</dbReference>
<dbReference type="GO" id="GO:0000455">
    <property type="term" value="P:enzyme-directed rRNA pseudouridine synthesis"/>
    <property type="evidence" value="ECO:0007669"/>
    <property type="project" value="TreeGrafter"/>
</dbReference>
<dbReference type="RefSeq" id="WP_160961859.1">
    <property type="nucleotide sequence ID" value="NZ_WVUD01000025.1"/>
</dbReference>
<evidence type="ECO:0000256" key="1">
    <source>
        <dbReference type="ARBA" id="ARBA00010876"/>
    </source>
</evidence>
<accession>A0A7C9MLX8</accession>
<protein>
    <submittedName>
        <fullName evidence="5">RNA pseudouridine synthase</fullName>
    </submittedName>
</protein>
<dbReference type="InterPro" id="IPR036986">
    <property type="entry name" value="S4_RNA-bd_sf"/>
</dbReference>
<dbReference type="Gene3D" id="3.10.290.10">
    <property type="entry name" value="RNA-binding S4 domain"/>
    <property type="match status" value="1"/>
</dbReference>
<dbReference type="EMBL" id="WVUD01000025">
    <property type="protein sequence ID" value="MYL84133.1"/>
    <property type="molecule type" value="Genomic_DNA"/>
</dbReference>
<dbReference type="Gene3D" id="3.30.2350.10">
    <property type="entry name" value="Pseudouridine synthase"/>
    <property type="match status" value="1"/>
</dbReference>
<dbReference type="GO" id="GO:0140098">
    <property type="term" value="F:catalytic activity, acting on RNA"/>
    <property type="evidence" value="ECO:0007669"/>
    <property type="project" value="UniProtKB-ARBA"/>
</dbReference>
<dbReference type="SUPFAM" id="SSF55120">
    <property type="entry name" value="Pseudouridine synthase"/>
    <property type="match status" value="1"/>
</dbReference>
<reference evidence="5 6" key="1">
    <citation type="submission" date="2020-01" db="EMBL/GenBank/DDBJ databases">
        <title>Genome sequence of Desulfovibrio aerotolerans DSM 16695(T).</title>
        <authorList>
            <person name="Karnachuk O."/>
            <person name="Avakyan M."/>
            <person name="Mardanov A."/>
            <person name="Kadnikov V."/>
            <person name="Ravin N."/>
        </authorList>
    </citation>
    <scope>NUCLEOTIDE SEQUENCE [LARGE SCALE GENOMIC DNA]</scope>
    <source>
        <strain evidence="5 6">DSM 16695</strain>
    </source>
</reference>
<evidence type="ECO:0000256" key="3">
    <source>
        <dbReference type="PROSITE-ProRule" id="PRU00182"/>
    </source>
</evidence>
<keyword evidence="3" id="KW-0694">RNA-binding</keyword>
<keyword evidence="2" id="KW-0413">Isomerase</keyword>
<dbReference type="InterPro" id="IPR050188">
    <property type="entry name" value="RluA_PseudoU_synthase"/>
</dbReference>
<evidence type="ECO:0000313" key="6">
    <source>
        <dbReference type="Proteomes" id="UP000482487"/>
    </source>
</evidence>
<dbReference type="OrthoDB" id="128480at2"/>
<dbReference type="SUPFAM" id="SSF55174">
    <property type="entry name" value="Alpha-L RNA-binding motif"/>
    <property type="match status" value="1"/>
</dbReference>
<dbReference type="InterPro" id="IPR020103">
    <property type="entry name" value="PsdUridine_synth_cat_dom_sf"/>
</dbReference>
<evidence type="ECO:0000259" key="4">
    <source>
        <dbReference type="Pfam" id="PF00849"/>
    </source>
</evidence>
<dbReference type="PANTHER" id="PTHR21600:SF87">
    <property type="entry name" value="RNA PSEUDOURIDYLATE SYNTHASE DOMAIN-CONTAINING PROTEIN 1"/>
    <property type="match status" value="1"/>
</dbReference>
<feature type="domain" description="Pseudouridine synthase RsuA/RluA-like" evidence="4">
    <location>
        <begin position="89"/>
        <end position="234"/>
    </location>
</feature>
<dbReference type="GO" id="GO:0009982">
    <property type="term" value="F:pseudouridine synthase activity"/>
    <property type="evidence" value="ECO:0007669"/>
    <property type="project" value="InterPro"/>
</dbReference>
<gene>
    <name evidence="5" type="ORF">GTA51_13450</name>
</gene>
<dbReference type="CDD" id="cd00165">
    <property type="entry name" value="S4"/>
    <property type="match status" value="1"/>
</dbReference>
<dbReference type="GO" id="GO:0003723">
    <property type="term" value="F:RNA binding"/>
    <property type="evidence" value="ECO:0007669"/>
    <property type="project" value="UniProtKB-KW"/>
</dbReference>
<evidence type="ECO:0000256" key="2">
    <source>
        <dbReference type="ARBA" id="ARBA00023235"/>
    </source>
</evidence>
<sequence length="286" mass="30614">MHDAIKSMVVPSHADGWRLDRVLEGLLPDAGLRGRRRLVESGAVAVNGRVRTCSYRVRAGQTLTVSPIVRETALFGPDDVPVVLEAGEYAVVSKPAGLHTASIAHGGGESLEALLPAIFPGKAPVLLSRLDRLTTGLVPVAFTAAAAEAYGHMEEEGEVSKTYLAVAHGEVLDCFMADNALDTADRRKTRVLARRVIDSLRMTDVEPLETQSGATLLRCRIGKGARHQIRAHLAYSGHPLVGDPLYGYGDGDKLFLHCDSIDCPAFTVSLDAPWTFAEAVLEVVTG</sequence>
<dbReference type="AlphaFoldDB" id="A0A7C9MLX8"/>
<keyword evidence="6" id="KW-1185">Reference proteome</keyword>
<dbReference type="Proteomes" id="UP000482487">
    <property type="component" value="Unassembled WGS sequence"/>
</dbReference>
<evidence type="ECO:0000313" key="5">
    <source>
        <dbReference type="EMBL" id="MYL84133.1"/>
    </source>
</evidence>
<dbReference type="PANTHER" id="PTHR21600">
    <property type="entry name" value="MITOCHONDRIAL RNA PSEUDOURIDINE SYNTHASE"/>
    <property type="match status" value="1"/>
</dbReference>
<comment type="caution">
    <text evidence="5">The sequence shown here is derived from an EMBL/GenBank/DDBJ whole genome shotgun (WGS) entry which is preliminary data.</text>
</comment>
<organism evidence="5 6">
    <name type="scientific">Solidesulfovibrio aerotolerans</name>
    <dbReference type="NCBI Taxonomy" id="295255"/>
    <lineage>
        <taxon>Bacteria</taxon>
        <taxon>Pseudomonadati</taxon>
        <taxon>Thermodesulfobacteriota</taxon>
        <taxon>Desulfovibrionia</taxon>
        <taxon>Desulfovibrionales</taxon>
        <taxon>Desulfovibrionaceae</taxon>
        <taxon>Solidesulfovibrio</taxon>
    </lineage>
</organism>